<keyword evidence="3" id="KW-1185">Reference proteome</keyword>
<name>A0A0S4IYF8_BODSA</name>
<dbReference type="EMBL" id="CYKH01000693">
    <property type="protein sequence ID" value="CUG19257.1"/>
    <property type="molecule type" value="Genomic_DNA"/>
</dbReference>
<dbReference type="VEuPathDB" id="TriTrypDB:BSAL_75600"/>
<feature type="compositionally biased region" description="Polar residues" evidence="1">
    <location>
        <begin position="357"/>
        <end position="388"/>
    </location>
</feature>
<dbReference type="Proteomes" id="UP000051952">
    <property type="component" value="Unassembled WGS sequence"/>
</dbReference>
<feature type="region of interest" description="Disordered" evidence="1">
    <location>
        <begin position="405"/>
        <end position="431"/>
    </location>
</feature>
<gene>
    <name evidence="2" type="ORF">BSAL_75600</name>
</gene>
<feature type="compositionally biased region" description="Polar residues" evidence="1">
    <location>
        <begin position="225"/>
        <end position="237"/>
    </location>
</feature>
<feature type="compositionally biased region" description="Polar residues" evidence="1">
    <location>
        <begin position="66"/>
        <end position="106"/>
    </location>
</feature>
<dbReference type="AlphaFoldDB" id="A0A0S4IYF8"/>
<feature type="region of interest" description="Disordered" evidence="1">
    <location>
        <begin position="38"/>
        <end position="154"/>
    </location>
</feature>
<feature type="compositionally biased region" description="Polar residues" evidence="1">
    <location>
        <begin position="136"/>
        <end position="148"/>
    </location>
</feature>
<evidence type="ECO:0000313" key="3">
    <source>
        <dbReference type="Proteomes" id="UP000051952"/>
    </source>
</evidence>
<feature type="compositionally biased region" description="Polar residues" evidence="1">
    <location>
        <begin position="180"/>
        <end position="205"/>
    </location>
</feature>
<evidence type="ECO:0000313" key="2">
    <source>
        <dbReference type="EMBL" id="CUG19257.1"/>
    </source>
</evidence>
<feature type="region of interest" description="Disordered" evidence="1">
    <location>
        <begin position="455"/>
        <end position="487"/>
    </location>
</feature>
<feature type="region of interest" description="Disordered" evidence="1">
    <location>
        <begin position="180"/>
        <end position="261"/>
    </location>
</feature>
<proteinExistence type="predicted"/>
<feature type="region of interest" description="Disordered" evidence="1">
    <location>
        <begin position="347"/>
        <end position="393"/>
    </location>
</feature>
<sequence length="507" mass="53668">MIGGVQRMLLTPAQSQAHDEKRRELLALLMLDQQQEVIGGGHAPGGELQGLQPPTGVVDDPFEIQSRPSTNHGGRNSTQQHVAQHPNSADQQDMHQSNNECSLRQQQNHDESVVNEGGSFPTDFPKEGLATFGALSFNSSPNGGNNTVPRRPRMPSFVRHNNQTKMRTVLGDLQTSVLASVTTPPSHPISRSGSKTATPVNSDMPSFTAGAAQRGGSASGARRLTNFTTPHQQSSAGTMPPPGGVVPSIRQLPPPSEGEGAPPDGLTMVRHVVAGNPPTTITPLNGFMQRSQNIAVTPIRPPKYRYPKFKGPQGPPEKLYVNNGHLVVGQHPTLALVQRLNLGVPLSKEQQARQDQKPSSPTTQKGNAQGPLSPTTTATGNGEETSSPHALLPNLPLQGLAHAFPTTTTTTSTPRGASADMVTPRPLGMGVRSPRTVLATELERTVIVVPTGSGRWDANEASQSLRGGRATSKQRHSPTATTTAARGAAGELSFSLESVLNITEIPI</sequence>
<feature type="compositionally biased region" description="Low complexity" evidence="1">
    <location>
        <begin position="209"/>
        <end position="223"/>
    </location>
</feature>
<organism evidence="2 3">
    <name type="scientific">Bodo saltans</name>
    <name type="common">Flagellated protozoan</name>
    <dbReference type="NCBI Taxonomy" id="75058"/>
    <lineage>
        <taxon>Eukaryota</taxon>
        <taxon>Discoba</taxon>
        <taxon>Euglenozoa</taxon>
        <taxon>Kinetoplastea</taxon>
        <taxon>Metakinetoplastina</taxon>
        <taxon>Eubodonida</taxon>
        <taxon>Bodonidae</taxon>
        <taxon>Bodo</taxon>
    </lineage>
</organism>
<evidence type="ECO:0000256" key="1">
    <source>
        <dbReference type="SAM" id="MobiDB-lite"/>
    </source>
</evidence>
<accession>A0A0S4IYF8</accession>
<reference evidence="3" key="1">
    <citation type="submission" date="2015-09" db="EMBL/GenBank/DDBJ databases">
        <authorList>
            <consortium name="Pathogen Informatics"/>
        </authorList>
    </citation>
    <scope>NUCLEOTIDE SEQUENCE [LARGE SCALE GENOMIC DNA]</scope>
    <source>
        <strain evidence="3">Lake Konstanz</strain>
    </source>
</reference>
<protein>
    <submittedName>
        <fullName evidence="2">GPI-anchored surface protein, putative</fullName>
    </submittedName>
</protein>
<feature type="compositionally biased region" description="Gly residues" evidence="1">
    <location>
        <begin position="38"/>
        <end position="48"/>
    </location>
</feature>